<keyword evidence="1" id="KW-0805">Transcription regulation</keyword>
<dbReference type="RefSeq" id="WP_178039726.1">
    <property type="nucleotide sequence ID" value="NZ_JAOQKC010000002.1"/>
</dbReference>
<dbReference type="Proteomes" id="UP001652461">
    <property type="component" value="Unassembled WGS sequence"/>
</dbReference>
<proteinExistence type="predicted"/>
<sequence length="238" mass="26978">MKNSPRYLAIAQDIITQIQEGKLRPGDQIMTEAQLCEEYVVSRMTVNKALTTLVTKGFVRRVSGKGTFVLDQQVTKYIGAASPGSFSRDMASIHTKPGAILVEYRVVRASEFPSVAQQLELHENDFLHYIHRIRTSDGIRIALSHTYIPCKYLPAVDVSALEGSLYEYLDETYHVHPQALDYSFAALLPTNRQKELLQVDSCALLKSSHRSIIETGELFEYTETYYAGNRFTYKFAPR</sequence>
<dbReference type="InterPro" id="IPR011663">
    <property type="entry name" value="UTRA"/>
</dbReference>
<dbReference type="InterPro" id="IPR036390">
    <property type="entry name" value="WH_DNA-bd_sf"/>
</dbReference>
<organism evidence="5 6">
    <name type="scientific">Laedolimicola ammoniilytica</name>
    <dbReference type="NCBI Taxonomy" id="2981771"/>
    <lineage>
        <taxon>Bacteria</taxon>
        <taxon>Bacillati</taxon>
        <taxon>Bacillota</taxon>
        <taxon>Clostridia</taxon>
        <taxon>Lachnospirales</taxon>
        <taxon>Lachnospiraceae</taxon>
        <taxon>Laedolimicola</taxon>
    </lineage>
</organism>
<accession>A0ABT2RTV1</accession>
<dbReference type="PANTHER" id="PTHR44846">
    <property type="entry name" value="MANNOSYL-D-GLYCERATE TRANSPORT/METABOLISM SYSTEM REPRESSOR MNGR-RELATED"/>
    <property type="match status" value="1"/>
</dbReference>
<dbReference type="InterPro" id="IPR050679">
    <property type="entry name" value="Bact_HTH_transcr_reg"/>
</dbReference>
<dbReference type="Gene3D" id="1.10.10.10">
    <property type="entry name" value="Winged helix-like DNA-binding domain superfamily/Winged helix DNA-binding domain"/>
    <property type="match status" value="1"/>
</dbReference>
<reference evidence="5 6" key="1">
    <citation type="journal article" date="2021" name="ISME Commun">
        <title>Automated analysis of genomic sequences facilitates high-throughput and comprehensive description of bacteria.</title>
        <authorList>
            <person name="Hitch T.C.A."/>
        </authorList>
    </citation>
    <scope>NUCLEOTIDE SEQUENCE [LARGE SCALE GENOMIC DNA]</scope>
    <source>
        <strain evidence="5 6">Sanger_04</strain>
    </source>
</reference>
<dbReference type="SMART" id="SM00345">
    <property type="entry name" value="HTH_GNTR"/>
    <property type="match status" value="1"/>
</dbReference>
<keyword evidence="6" id="KW-1185">Reference proteome</keyword>
<keyword evidence="3" id="KW-0804">Transcription</keyword>
<comment type="caution">
    <text evidence="5">The sequence shown here is derived from an EMBL/GenBank/DDBJ whole genome shotgun (WGS) entry which is preliminary data.</text>
</comment>
<dbReference type="PANTHER" id="PTHR44846:SF1">
    <property type="entry name" value="MANNOSYL-D-GLYCERATE TRANSPORT_METABOLISM SYSTEM REPRESSOR MNGR-RELATED"/>
    <property type="match status" value="1"/>
</dbReference>
<dbReference type="PRINTS" id="PR00035">
    <property type="entry name" value="HTHGNTR"/>
</dbReference>
<dbReference type="CDD" id="cd07377">
    <property type="entry name" value="WHTH_GntR"/>
    <property type="match status" value="1"/>
</dbReference>
<dbReference type="Pfam" id="PF07702">
    <property type="entry name" value="UTRA"/>
    <property type="match status" value="1"/>
</dbReference>
<protein>
    <submittedName>
        <fullName evidence="5">GntR family transcriptional regulator</fullName>
    </submittedName>
</protein>
<dbReference type="SUPFAM" id="SSF46785">
    <property type="entry name" value="Winged helix' DNA-binding domain"/>
    <property type="match status" value="1"/>
</dbReference>
<dbReference type="InterPro" id="IPR028978">
    <property type="entry name" value="Chorismate_lyase_/UTRA_dom_sf"/>
</dbReference>
<evidence type="ECO:0000256" key="3">
    <source>
        <dbReference type="ARBA" id="ARBA00023163"/>
    </source>
</evidence>
<dbReference type="EMBL" id="JAOQKC010000002">
    <property type="protein sequence ID" value="MCU6695745.1"/>
    <property type="molecule type" value="Genomic_DNA"/>
</dbReference>
<evidence type="ECO:0000313" key="5">
    <source>
        <dbReference type="EMBL" id="MCU6695745.1"/>
    </source>
</evidence>
<dbReference type="SUPFAM" id="SSF64288">
    <property type="entry name" value="Chorismate lyase-like"/>
    <property type="match status" value="1"/>
</dbReference>
<dbReference type="InterPro" id="IPR000524">
    <property type="entry name" value="Tscrpt_reg_HTH_GntR"/>
</dbReference>
<dbReference type="InterPro" id="IPR036388">
    <property type="entry name" value="WH-like_DNA-bd_sf"/>
</dbReference>
<dbReference type="SMART" id="SM00866">
    <property type="entry name" value="UTRA"/>
    <property type="match status" value="1"/>
</dbReference>
<evidence type="ECO:0000256" key="1">
    <source>
        <dbReference type="ARBA" id="ARBA00023015"/>
    </source>
</evidence>
<feature type="domain" description="HTH gntR-type" evidence="4">
    <location>
        <begin position="4"/>
        <end position="72"/>
    </location>
</feature>
<name>A0ABT2RTV1_9FIRM</name>
<keyword evidence="2" id="KW-0238">DNA-binding</keyword>
<evidence type="ECO:0000313" key="6">
    <source>
        <dbReference type="Proteomes" id="UP001652461"/>
    </source>
</evidence>
<dbReference type="PROSITE" id="PS50949">
    <property type="entry name" value="HTH_GNTR"/>
    <property type="match status" value="1"/>
</dbReference>
<dbReference type="Gene3D" id="3.40.1410.10">
    <property type="entry name" value="Chorismate lyase-like"/>
    <property type="match status" value="1"/>
</dbReference>
<evidence type="ECO:0000256" key="2">
    <source>
        <dbReference type="ARBA" id="ARBA00023125"/>
    </source>
</evidence>
<evidence type="ECO:0000259" key="4">
    <source>
        <dbReference type="PROSITE" id="PS50949"/>
    </source>
</evidence>
<gene>
    <name evidence="5" type="ORF">OCV63_02395</name>
</gene>
<dbReference type="Pfam" id="PF00392">
    <property type="entry name" value="GntR"/>
    <property type="match status" value="1"/>
</dbReference>